<evidence type="ECO:0008006" key="3">
    <source>
        <dbReference type="Google" id="ProtNLM"/>
    </source>
</evidence>
<dbReference type="EMBL" id="VSSQ01086839">
    <property type="protein sequence ID" value="MPN34016.1"/>
    <property type="molecule type" value="Genomic_DNA"/>
</dbReference>
<dbReference type="PANTHER" id="PTHR34448">
    <property type="entry name" value="AMINOPEPTIDASE"/>
    <property type="match status" value="1"/>
</dbReference>
<dbReference type="GO" id="GO:0046872">
    <property type="term" value="F:metal ion binding"/>
    <property type="evidence" value="ECO:0007669"/>
    <property type="project" value="UniProtKB-KW"/>
</dbReference>
<reference evidence="2" key="1">
    <citation type="submission" date="2019-08" db="EMBL/GenBank/DDBJ databases">
        <authorList>
            <person name="Kucharzyk K."/>
            <person name="Murdoch R.W."/>
            <person name="Higgins S."/>
            <person name="Loffler F."/>
        </authorList>
    </citation>
    <scope>NUCLEOTIDE SEQUENCE</scope>
</reference>
<evidence type="ECO:0000313" key="2">
    <source>
        <dbReference type="EMBL" id="MPN34016.1"/>
    </source>
</evidence>
<evidence type="ECO:0000256" key="1">
    <source>
        <dbReference type="ARBA" id="ARBA00022723"/>
    </source>
</evidence>
<organism evidence="2">
    <name type="scientific">bioreactor metagenome</name>
    <dbReference type="NCBI Taxonomy" id="1076179"/>
    <lineage>
        <taxon>unclassified sequences</taxon>
        <taxon>metagenomes</taxon>
        <taxon>ecological metagenomes</taxon>
    </lineage>
</organism>
<dbReference type="Pfam" id="PF02073">
    <property type="entry name" value="Peptidase_M29"/>
    <property type="match status" value="1"/>
</dbReference>
<keyword evidence="1" id="KW-0479">Metal-binding</keyword>
<name>A0A645H692_9ZZZZ</name>
<proteinExistence type="predicted"/>
<dbReference type="PRINTS" id="PR00919">
    <property type="entry name" value="THERMOPTASE"/>
</dbReference>
<sequence length="227" mass="25381">MAKLFGQSQEIFEDYYFSVCTLDYGKLSIAMDQLVTLFQKTDRVRIVAKGTDLSFSIRGIAAEKSDGKNGLPDGEVFTAPVRDSANGVIQFNCPLYFRGQLLEDIRLVFRNGKVVEASANDTARLNQILDLDDNARYLGEFALSVNNRITKPMKDILFDEKIGGSLHLALGNAYMTTDNGNHSSIHMDIVQIQRPEFGGGEVWFDDVLIRKDGKFMLDALRALDELL</sequence>
<comment type="caution">
    <text evidence="2">The sequence shown here is derived from an EMBL/GenBank/DDBJ whole genome shotgun (WGS) entry which is preliminary data.</text>
</comment>
<dbReference type="InterPro" id="IPR000787">
    <property type="entry name" value="Peptidase_M29"/>
</dbReference>
<accession>A0A645H692</accession>
<dbReference type="AlphaFoldDB" id="A0A645H692"/>
<dbReference type="InterPro" id="IPR052170">
    <property type="entry name" value="M29_Exopeptidase"/>
</dbReference>
<dbReference type="SUPFAM" id="SSF144052">
    <property type="entry name" value="Thermophilic metalloprotease-like"/>
    <property type="match status" value="1"/>
</dbReference>
<dbReference type="GO" id="GO:0004177">
    <property type="term" value="F:aminopeptidase activity"/>
    <property type="evidence" value="ECO:0007669"/>
    <property type="project" value="InterPro"/>
</dbReference>
<gene>
    <name evidence="2" type="ORF">SDC9_181508</name>
</gene>
<protein>
    <recommendedName>
        <fullName evidence="3">Aminopeptidase</fullName>
    </recommendedName>
</protein>
<dbReference type="PANTHER" id="PTHR34448:SF1">
    <property type="entry name" value="BLL6088 PROTEIN"/>
    <property type="match status" value="1"/>
</dbReference>
<dbReference type="GO" id="GO:0006508">
    <property type="term" value="P:proteolysis"/>
    <property type="evidence" value="ECO:0007669"/>
    <property type="project" value="InterPro"/>
</dbReference>